<keyword evidence="2" id="KW-1133">Transmembrane helix</keyword>
<keyword evidence="2" id="KW-0472">Membrane</keyword>
<dbReference type="PANTHER" id="PTHR36526">
    <property type="entry name" value="TRANSMEMBRANE PROTEIN 154"/>
    <property type="match status" value="1"/>
</dbReference>
<gene>
    <name evidence="3" type="ORF">SPARVUS_LOCUS1020463</name>
</gene>
<dbReference type="PANTHER" id="PTHR36526:SF1">
    <property type="entry name" value="TRANSMEMBRANE PROTEIN 154"/>
    <property type="match status" value="1"/>
</dbReference>
<evidence type="ECO:0000313" key="4">
    <source>
        <dbReference type="Proteomes" id="UP001162483"/>
    </source>
</evidence>
<dbReference type="Proteomes" id="UP001162483">
    <property type="component" value="Unassembled WGS sequence"/>
</dbReference>
<evidence type="ECO:0000256" key="2">
    <source>
        <dbReference type="SAM" id="Phobius"/>
    </source>
</evidence>
<dbReference type="InterPro" id="IPR028064">
    <property type="entry name" value="TMEM154"/>
</dbReference>
<evidence type="ECO:0008006" key="5">
    <source>
        <dbReference type="Google" id="ProtNLM"/>
    </source>
</evidence>
<feature type="non-terminal residue" evidence="3">
    <location>
        <position position="120"/>
    </location>
</feature>
<proteinExistence type="predicted"/>
<feature type="transmembrane region" description="Helical" evidence="2">
    <location>
        <begin position="33"/>
        <end position="57"/>
    </location>
</feature>
<protein>
    <recommendedName>
        <fullName evidence="5">Transmembrane protein 154</fullName>
    </recommendedName>
</protein>
<evidence type="ECO:0000256" key="1">
    <source>
        <dbReference type="SAM" id="MobiDB-lite"/>
    </source>
</evidence>
<organism evidence="3 4">
    <name type="scientific">Staurois parvus</name>
    <dbReference type="NCBI Taxonomy" id="386267"/>
    <lineage>
        <taxon>Eukaryota</taxon>
        <taxon>Metazoa</taxon>
        <taxon>Chordata</taxon>
        <taxon>Craniata</taxon>
        <taxon>Vertebrata</taxon>
        <taxon>Euteleostomi</taxon>
        <taxon>Amphibia</taxon>
        <taxon>Batrachia</taxon>
        <taxon>Anura</taxon>
        <taxon>Neobatrachia</taxon>
        <taxon>Ranoidea</taxon>
        <taxon>Ranidae</taxon>
        <taxon>Staurois</taxon>
    </lineage>
</organism>
<evidence type="ECO:0000313" key="3">
    <source>
        <dbReference type="EMBL" id="CAI9536402.1"/>
    </source>
</evidence>
<reference evidence="3" key="1">
    <citation type="submission" date="2023-05" db="EMBL/GenBank/DDBJ databases">
        <authorList>
            <person name="Stuckert A."/>
        </authorList>
    </citation>
    <scope>NUCLEOTIDE SEQUENCE</scope>
</reference>
<keyword evidence="2" id="KW-0812">Transmembrane</keyword>
<dbReference type="Pfam" id="PF15102">
    <property type="entry name" value="TMEM154"/>
    <property type="match status" value="1"/>
</dbReference>
<comment type="caution">
    <text evidence="3">The sequence shown here is derived from an EMBL/GenBank/DDBJ whole genome shotgun (WGS) entry which is preliminary data.</text>
</comment>
<feature type="region of interest" description="Disordered" evidence="1">
    <location>
        <begin position="1"/>
        <end position="27"/>
    </location>
</feature>
<sequence length="120" mass="13776">MPSTVPTEFHTVYGSTNDTDVEETDPTESPLELTTILICAAPVLILLLLLPLIFCIIRHKRRKKLEEDNPPTEDVKSPIFEEDTPSVMEIEMEDLDKWMSNIKKNNNRLSTLEEENKFST</sequence>
<keyword evidence="4" id="KW-1185">Reference proteome</keyword>
<name>A0ABN9AK40_9NEOB</name>
<dbReference type="EMBL" id="CATNWA010000316">
    <property type="protein sequence ID" value="CAI9536402.1"/>
    <property type="molecule type" value="Genomic_DNA"/>
</dbReference>
<dbReference type="InterPro" id="IPR053087">
    <property type="entry name" value="TMEM154-like"/>
</dbReference>
<accession>A0ABN9AK40</accession>